<feature type="transmembrane region" description="Helical" evidence="7">
    <location>
        <begin position="182"/>
        <end position="204"/>
    </location>
</feature>
<evidence type="ECO:0000256" key="4">
    <source>
        <dbReference type="ARBA" id="ARBA00022692"/>
    </source>
</evidence>
<proteinExistence type="inferred from homology"/>
<evidence type="ECO:0000259" key="8">
    <source>
        <dbReference type="Pfam" id="PF09335"/>
    </source>
</evidence>
<dbReference type="PANTHER" id="PTHR30353:SF15">
    <property type="entry name" value="INNER MEMBRANE PROTEIN YABI"/>
    <property type="match status" value="1"/>
</dbReference>
<comment type="similarity">
    <text evidence="2 7">Belongs to the DedA family.</text>
</comment>
<accession>A0A7C9RF20</accession>
<sequence length="220" mass="23512">MQELAADLGTFIEANKAWAGVVMALVAFGESTIIVGVLIPATPFLLLVGGLIASGVIDPLPVLLGAFTGAVAGDFVGYLLGRRFGPGLVYRWPLSNYREGIARARLFFRRYGFAAVFFGRFFGPIRCTIPVVAGMMGMDSRRFQLANMFSAAVWAPVMIAPGFLAVHGLMEANIGTMSETGWLGLAIFMTVGGTVAAIVGVKLLGRRPKRRARRGLARAE</sequence>
<dbReference type="RefSeq" id="WP_165121449.1">
    <property type="nucleotide sequence ID" value="NZ_JAAKZG010000025.1"/>
</dbReference>
<comment type="caution">
    <text evidence="9">The sequence shown here is derived from an EMBL/GenBank/DDBJ whole genome shotgun (WGS) entry which is preliminary data.</text>
</comment>
<keyword evidence="4 7" id="KW-0812">Transmembrane</keyword>
<evidence type="ECO:0000256" key="1">
    <source>
        <dbReference type="ARBA" id="ARBA00004651"/>
    </source>
</evidence>
<keyword evidence="5 7" id="KW-1133">Transmembrane helix</keyword>
<keyword evidence="6 7" id="KW-0472">Membrane</keyword>
<evidence type="ECO:0000256" key="7">
    <source>
        <dbReference type="RuleBase" id="RU367016"/>
    </source>
</evidence>
<dbReference type="Proteomes" id="UP000481252">
    <property type="component" value="Unassembled WGS sequence"/>
</dbReference>
<comment type="subcellular location">
    <subcellularLocation>
        <location evidence="1 7">Cell membrane</location>
        <topology evidence="1 7">Multi-pass membrane protein</topology>
    </subcellularLocation>
</comment>
<reference evidence="9 10" key="1">
    <citation type="submission" date="2020-02" db="EMBL/GenBank/DDBJ databases">
        <title>Genome sequence of the type strain CGMCC 1.15528 of Mesorhizobium zhangyense.</title>
        <authorList>
            <person name="Gao J."/>
            <person name="Sun J."/>
        </authorList>
    </citation>
    <scope>NUCLEOTIDE SEQUENCE [LARGE SCALE GENOMIC DNA]</scope>
    <source>
        <strain evidence="9 10">CGMCC 1.15528</strain>
    </source>
</reference>
<dbReference type="InterPro" id="IPR032818">
    <property type="entry name" value="DedA-like"/>
</dbReference>
<keyword evidence="10" id="KW-1185">Reference proteome</keyword>
<evidence type="ECO:0000256" key="3">
    <source>
        <dbReference type="ARBA" id="ARBA00022475"/>
    </source>
</evidence>
<feature type="transmembrane region" description="Helical" evidence="7">
    <location>
        <begin position="63"/>
        <end position="81"/>
    </location>
</feature>
<evidence type="ECO:0000313" key="10">
    <source>
        <dbReference type="Proteomes" id="UP000481252"/>
    </source>
</evidence>
<feature type="domain" description="VTT" evidence="8">
    <location>
        <begin position="39"/>
        <end position="162"/>
    </location>
</feature>
<dbReference type="PANTHER" id="PTHR30353">
    <property type="entry name" value="INNER MEMBRANE PROTEIN DEDA-RELATED"/>
    <property type="match status" value="1"/>
</dbReference>
<protein>
    <submittedName>
        <fullName evidence="9">DedA family protein</fullName>
    </submittedName>
</protein>
<dbReference type="EMBL" id="JAAKZG010000025">
    <property type="protein sequence ID" value="NGN45073.1"/>
    <property type="molecule type" value="Genomic_DNA"/>
</dbReference>
<evidence type="ECO:0000313" key="9">
    <source>
        <dbReference type="EMBL" id="NGN45073.1"/>
    </source>
</evidence>
<comment type="caution">
    <text evidence="7">Lacks conserved residue(s) required for the propagation of feature annotation.</text>
</comment>
<feature type="transmembrane region" description="Helical" evidence="7">
    <location>
        <begin position="145"/>
        <end position="170"/>
    </location>
</feature>
<dbReference type="Pfam" id="PF09335">
    <property type="entry name" value="VTT_dom"/>
    <property type="match status" value="1"/>
</dbReference>
<dbReference type="InterPro" id="IPR032816">
    <property type="entry name" value="VTT_dom"/>
</dbReference>
<keyword evidence="3 7" id="KW-1003">Cell membrane</keyword>
<dbReference type="AlphaFoldDB" id="A0A7C9RF20"/>
<evidence type="ECO:0000256" key="2">
    <source>
        <dbReference type="ARBA" id="ARBA00010792"/>
    </source>
</evidence>
<name>A0A7C9RF20_9HYPH</name>
<evidence type="ECO:0000256" key="6">
    <source>
        <dbReference type="ARBA" id="ARBA00023136"/>
    </source>
</evidence>
<evidence type="ECO:0000256" key="5">
    <source>
        <dbReference type="ARBA" id="ARBA00022989"/>
    </source>
</evidence>
<organism evidence="9 10">
    <name type="scientific">Mesorhizobium zhangyense</name>
    <dbReference type="NCBI Taxonomy" id="1776730"/>
    <lineage>
        <taxon>Bacteria</taxon>
        <taxon>Pseudomonadati</taxon>
        <taxon>Pseudomonadota</taxon>
        <taxon>Alphaproteobacteria</taxon>
        <taxon>Hyphomicrobiales</taxon>
        <taxon>Phyllobacteriaceae</taxon>
        <taxon>Mesorhizobium</taxon>
    </lineage>
</organism>
<dbReference type="GO" id="GO:0005886">
    <property type="term" value="C:plasma membrane"/>
    <property type="evidence" value="ECO:0007669"/>
    <property type="project" value="UniProtKB-SubCell"/>
</dbReference>
<gene>
    <name evidence="9" type="ORF">G6N74_28875</name>
</gene>